<feature type="domain" description="PRONE" evidence="3">
    <location>
        <begin position="1"/>
        <end position="50"/>
    </location>
</feature>
<proteinExistence type="predicted"/>
<evidence type="ECO:0000313" key="4">
    <source>
        <dbReference type="EMBL" id="TQD86543.1"/>
    </source>
</evidence>
<sequence>MNKIQYNKHVGQSILESYCRVMESIAFDIMAGIDDLLYVDGSTKQQAAAESTSLYDQGRIGGTLPKQKRISPSPSSVHRTSSIILSALDSLVNQIG</sequence>
<dbReference type="AlphaFoldDB" id="A0A540LJB2"/>
<comment type="caution">
    <text evidence="4">The sequence shown here is derived from an EMBL/GenBank/DDBJ whole genome shotgun (WGS) entry which is preliminary data.</text>
</comment>
<dbReference type="STRING" id="106549.A0A540LJB2"/>
<dbReference type="EMBL" id="VIEB01000562">
    <property type="protein sequence ID" value="TQD86543.1"/>
    <property type="molecule type" value="Genomic_DNA"/>
</dbReference>
<reference evidence="4 5" key="1">
    <citation type="journal article" date="2019" name="G3 (Bethesda)">
        <title>Sequencing of a Wild Apple (Malus baccata) Genome Unravels the Differences Between Cultivated and Wild Apple Species Regarding Disease Resistance and Cold Tolerance.</title>
        <authorList>
            <person name="Chen X."/>
        </authorList>
    </citation>
    <scope>NUCLEOTIDE SEQUENCE [LARGE SCALE GENOMIC DNA]</scope>
    <source>
        <strain evidence="5">cv. Shandingzi</strain>
        <tissue evidence="4">Leaves</tissue>
    </source>
</reference>
<gene>
    <name evidence="4" type="ORF">C1H46_027875</name>
</gene>
<dbReference type="Proteomes" id="UP000315295">
    <property type="component" value="Unassembled WGS sequence"/>
</dbReference>
<dbReference type="InterPro" id="IPR038937">
    <property type="entry name" value="RopGEF"/>
</dbReference>
<evidence type="ECO:0000313" key="5">
    <source>
        <dbReference type="Proteomes" id="UP000315295"/>
    </source>
</evidence>
<keyword evidence="1 2" id="KW-0344">Guanine-nucleotide releasing factor</keyword>
<organism evidence="4 5">
    <name type="scientific">Malus baccata</name>
    <name type="common">Siberian crab apple</name>
    <name type="synonym">Pyrus baccata</name>
    <dbReference type="NCBI Taxonomy" id="106549"/>
    <lineage>
        <taxon>Eukaryota</taxon>
        <taxon>Viridiplantae</taxon>
        <taxon>Streptophyta</taxon>
        <taxon>Embryophyta</taxon>
        <taxon>Tracheophyta</taxon>
        <taxon>Spermatophyta</taxon>
        <taxon>Magnoliopsida</taxon>
        <taxon>eudicotyledons</taxon>
        <taxon>Gunneridae</taxon>
        <taxon>Pentapetalae</taxon>
        <taxon>rosids</taxon>
        <taxon>fabids</taxon>
        <taxon>Rosales</taxon>
        <taxon>Rosaceae</taxon>
        <taxon>Amygdaloideae</taxon>
        <taxon>Maleae</taxon>
        <taxon>Malus</taxon>
    </lineage>
</organism>
<protein>
    <recommendedName>
        <fullName evidence="3">PRONE domain-containing protein</fullName>
    </recommendedName>
</protein>
<accession>A0A540LJB2</accession>
<evidence type="ECO:0000256" key="2">
    <source>
        <dbReference type="PROSITE-ProRule" id="PRU00663"/>
    </source>
</evidence>
<evidence type="ECO:0000259" key="3">
    <source>
        <dbReference type="PROSITE" id="PS51334"/>
    </source>
</evidence>
<dbReference type="PANTHER" id="PTHR33101:SF50">
    <property type="entry name" value="ROP GUANINE NUCLEOTIDE EXCHANGE FACTOR 1-LIKE"/>
    <property type="match status" value="1"/>
</dbReference>
<name>A0A540LJB2_MALBA</name>
<dbReference type="PROSITE" id="PS51334">
    <property type="entry name" value="PRONE"/>
    <property type="match status" value="1"/>
</dbReference>
<evidence type="ECO:0000256" key="1">
    <source>
        <dbReference type="ARBA" id="ARBA00022658"/>
    </source>
</evidence>
<dbReference type="InterPro" id="IPR005512">
    <property type="entry name" value="PRONE_dom"/>
</dbReference>
<dbReference type="GO" id="GO:0005085">
    <property type="term" value="F:guanyl-nucleotide exchange factor activity"/>
    <property type="evidence" value="ECO:0007669"/>
    <property type="project" value="UniProtKB-UniRule"/>
</dbReference>
<dbReference type="Gene3D" id="1.20.58.2010">
    <property type="entry name" value="PRONE domain, subdomain 1"/>
    <property type="match status" value="1"/>
</dbReference>
<dbReference type="PANTHER" id="PTHR33101">
    <property type="entry name" value="ROP GUANINE NUCLEOTIDE EXCHANGE FACTOR 1"/>
    <property type="match status" value="1"/>
</dbReference>
<keyword evidence="5" id="KW-1185">Reference proteome</keyword>
<dbReference type="Pfam" id="PF03759">
    <property type="entry name" value="PRONE"/>
    <property type="match status" value="1"/>
</dbReference>